<name>V6LH00_9EUKA</name>
<dbReference type="VEuPathDB" id="GiardiaDB:SS50377_20304"/>
<reference evidence="4" key="1">
    <citation type="journal article" date="2014" name="PLoS Genet.">
        <title>The Genome of Spironucleus salmonicida Highlights a Fish Pathogen Adapted to Fluctuating Environments.</title>
        <authorList>
            <person name="Xu F."/>
            <person name="Jerlstrom-Hultqvist J."/>
            <person name="Einarsson E."/>
            <person name="Astvaldsson A."/>
            <person name="Svard S.G."/>
            <person name="Andersson J.O."/>
        </authorList>
    </citation>
    <scope>NUCLEOTIDE SEQUENCE</scope>
</reference>
<keyword evidence="2" id="KW-0812">Transmembrane</keyword>
<accession>V6LH00</accession>
<dbReference type="InterPro" id="IPR000742">
    <property type="entry name" value="EGF"/>
</dbReference>
<evidence type="ECO:0000313" key="4">
    <source>
        <dbReference type="EMBL" id="EST42986.1"/>
    </source>
</evidence>
<dbReference type="EMBL" id="KI546147">
    <property type="protein sequence ID" value="EST42986.1"/>
    <property type="molecule type" value="Genomic_DNA"/>
</dbReference>
<feature type="transmembrane region" description="Helical" evidence="2">
    <location>
        <begin position="506"/>
        <end position="525"/>
    </location>
</feature>
<feature type="domain" description="EGF-like" evidence="3">
    <location>
        <begin position="165"/>
        <end position="200"/>
    </location>
</feature>
<dbReference type="PROSITE" id="PS00022">
    <property type="entry name" value="EGF_1"/>
    <property type="match status" value="1"/>
</dbReference>
<dbReference type="PROSITE" id="PS50026">
    <property type="entry name" value="EGF_3"/>
    <property type="match status" value="1"/>
</dbReference>
<feature type="disulfide bond" evidence="1">
    <location>
        <begin position="190"/>
        <end position="199"/>
    </location>
</feature>
<dbReference type="InterPro" id="IPR009030">
    <property type="entry name" value="Growth_fac_rcpt_cys_sf"/>
</dbReference>
<comment type="caution">
    <text evidence="1">Lacks conserved residue(s) required for the propagation of feature annotation.</text>
</comment>
<dbReference type="InterPro" id="IPR052798">
    <property type="entry name" value="Giardia_VSA"/>
</dbReference>
<dbReference type="SUPFAM" id="SSF57184">
    <property type="entry name" value="Growth factor receptor domain"/>
    <property type="match status" value="2"/>
</dbReference>
<keyword evidence="2" id="KW-1133">Transmembrane helix</keyword>
<proteinExistence type="predicted"/>
<organism evidence="4">
    <name type="scientific">Spironucleus salmonicida</name>
    <dbReference type="NCBI Taxonomy" id="348837"/>
    <lineage>
        <taxon>Eukaryota</taxon>
        <taxon>Metamonada</taxon>
        <taxon>Diplomonadida</taxon>
        <taxon>Hexamitidae</taxon>
        <taxon>Hexamitinae</taxon>
        <taxon>Spironucleus</taxon>
    </lineage>
</organism>
<dbReference type="PANTHER" id="PTHR23275">
    <property type="entry name" value="CABRIOLET.-RELATED"/>
    <property type="match status" value="1"/>
</dbReference>
<dbReference type="SMART" id="SM00181">
    <property type="entry name" value="EGF"/>
    <property type="match status" value="6"/>
</dbReference>
<keyword evidence="1" id="KW-1015">Disulfide bond</keyword>
<dbReference type="AlphaFoldDB" id="V6LH00"/>
<keyword evidence="2" id="KW-0472">Membrane</keyword>
<keyword evidence="1" id="KW-0245">EGF-like domain</keyword>
<evidence type="ECO:0000256" key="1">
    <source>
        <dbReference type="PROSITE-ProRule" id="PRU00076"/>
    </source>
</evidence>
<evidence type="ECO:0000259" key="3">
    <source>
        <dbReference type="PROSITE" id="PS50026"/>
    </source>
</evidence>
<gene>
    <name evidence="4" type="ORF">SS50377_17287</name>
</gene>
<sequence>MVGTDCLQKCETCNGDCYFKKGGVFCQNCTEGYDLASICQGCITGYQKYQEQCLRVCDTCDYGTCFYYQHTVVCSACHNGAELSQCKNCREGFVLHEGHCQPLIPGTECVRVAGAVVCLSCNEGEYLIAEQCYPACKLPFCRNGECYESPTPICSSCYPNFQMQPNGSCLEIRQHEGGVCTVEQKPLCDCYEGYGGPICEACSQNANFLDDRCFQDCKVSSMTCHGICQISFGYSQVVIICSECHIGYRLPGCQLCVDGFKLNVDNECKLCEDGWLDQSMLPVDVSVVLGEGCYKKCIICEQGDCWYQGPSIKCVSCSPGYSFTNNCQTCESGYTLIGGRCLVLQDTPDGICGEYSDQVCQSCQQDMALLQCQVCESGHVQYDDQCYVPLSFMSGNCISLYESEFICQDESICKEGYLFFDEQFCIECSSEYILMNFTCWIQLAKYEMLYSGDCLQKCYYRIKIMFKMLLIHSQVYIAINAKIILFNVKTFYAVKYQKKCKKLVSVIKKQVDLLFVILVLLVFTWQINFVLVRHQIIFIIFGCFYFYYQLQQQYLQYLQDNNTSQSYSDTNLKLTSTEQYVSFSRYFVEFSFVKQQLFVLRYRTRTWMIYIFTLPLQVSAHSHLPSCCSSYRLPIWINSTTTRYRTSSCSCSGRGWTSCSRLLYIYYYQKRCPCPRPSSSASQRHFPCCCLRSF</sequence>
<evidence type="ECO:0000256" key="2">
    <source>
        <dbReference type="SAM" id="Phobius"/>
    </source>
</evidence>
<dbReference type="PANTHER" id="PTHR23275:SF100">
    <property type="entry name" value="EGF-LIKE DOMAIN-CONTAINING PROTEIN"/>
    <property type="match status" value="1"/>
</dbReference>
<protein>
    <submittedName>
        <fullName evidence="4">Cysteine-rich membrane protein 2</fullName>
    </submittedName>
</protein>
<feature type="transmembrane region" description="Helical" evidence="2">
    <location>
        <begin position="464"/>
        <end position="485"/>
    </location>
</feature>